<feature type="region of interest" description="Disordered" evidence="5">
    <location>
        <begin position="65"/>
        <end position="228"/>
    </location>
</feature>
<evidence type="ECO:0000259" key="7">
    <source>
        <dbReference type="PROSITE" id="PS52015"/>
    </source>
</evidence>
<feature type="compositionally biased region" description="Pro residues" evidence="5">
    <location>
        <begin position="175"/>
        <end position="192"/>
    </location>
</feature>
<dbReference type="EMBL" id="SNVJ01000002">
    <property type="protein sequence ID" value="MXP62459.1"/>
    <property type="molecule type" value="Genomic_DNA"/>
</dbReference>
<dbReference type="GO" id="GO:0016020">
    <property type="term" value="C:membrane"/>
    <property type="evidence" value="ECO:0007669"/>
    <property type="project" value="UniProtKB-SubCell"/>
</dbReference>
<dbReference type="AlphaFoldDB" id="A0A845BG49"/>
<dbReference type="InterPro" id="IPR037682">
    <property type="entry name" value="TonB_C"/>
</dbReference>
<evidence type="ECO:0000313" key="8">
    <source>
        <dbReference type="EMBL" id="MXP62459.1"/>
    </source>
</evidence>
<dbReference type="InterPro" id="IPR006260">
    <property type="entry name" value="TonB/TolA_C"/>
</dbReference>
<keyword evidence="9" id="KW-1185">Reference proteome</keyword>
<sequence>MSLTASAPPLFPGGPRRPRRSWRRPAAWISLALHLALLVALVLWGRPRQLPSPGMSEGVEVVFESQTPPQEAPSAPAAEAPAPQEPPDAQAPPATPPPPPAAASPPAPAPATEAPPPPVEAPPQPAPAPAPVPAPAPAPAPPLPQAPEASLPPAPEPMPELDTPPELTAPTPLELNPPPPPPPQPTAPPRPASPFAGTVDLGRSIPMLQAPQPAPRRRPPPGGQVDMAIGSVPERSLMPRRDSPTIGSPLSYVSGAKPSLDWGSAFQQWVQRRMFYPRAAVQAGEDGAVVLRVTVEKDGRISAVRVTTSSGSRWLDSASLSLFRDQMGPAFPPEMVEQQNSTTLTFTTNYILR</sequence>
<proteinExistence type="predicted"/>
<protein>
    <submittedName>
        <fullName evidence="8">Energy transducer TonB</fullName>
    </submittedName>
</protein>
<feature type="transmembrane region" description="Helical" evidence="6">
    <location>
        <begin position="26"/>
        <end position="45"/>
    </location>
</feature>
<evidence type="ECO:0000256" key="1">
    <source>
        <dbReference type="ARBA" id="ARBA00004167"/>
    </source>
</evidence>
<feature type="compositionally biased region" description="Low complexity" evidence="5">
    <location>
        <begin position="68"/>
        <end position="82"/>
    </location>
</feature>
<dbReference type="Proteomes" id="UP000460715">
    <property type="component" value="Unassembled WGS sequence"/>
</dbReference>
<dbReference type="Pfam" id="PF03544">
    <property type="entry name" value="TonB_C"/>
    <property type="match status" value="1"/>
</dbReference>
<dbReference type="PRINTS" id="PR01217">
    <property type="entry name" value="PRICHEXTENSN"/>
</dbReference>
<evidence type="ECO:0000256" key="6">
    <source>
        <dbReference type="SAM" id="Phobius"/>
    </source>
</evidence>
<feature type="compositionally biased region" description="Pro residues" evidence="5">
    <location>
        <begin position="83"/>
        <end position="158"/>
    </location>
</feature>
<dbReference type="OrthoDB" id="7280794at2"/>
<keyword evidence="2 6" id="KW-0812">Transmembrane</keyword>
<dbReference type="NCBIfam" id="TIGR01352">
    <property type="entry name" value="tonB_Cterm"/>
    <property type="match status" value="1"/>
</dbReference>
<evidence type="ECO:0000256" key="4">
    <source>
        <dbReference type="ARBA" id="ARBA00023136"/>
    </source>
</evidence>
<evidence type="ECO:0000313" key="9">
    <source>
        <dbReference type="Proteomes" id="UP000460715"/>
    </source>
</evidence>
<reference evidence="8 9" key="1">
    <citation type="submission" date="2019-03" db="EMBL/GenBank/DDBJ databases">
        <title>Roseomonas sp. a novel Roseomonas species isolated from Sea whip Gorgonian.</title>
        <authorList>
            <person name="Li F."/>
            <person name="Pan X."/>
            <person name="Huang S."/>
            <person name="Li Z."/>
            <person name="Meng B."/>
        </authorList>
    </citation>
    <scope>NUCLEOTIDE SEQUENCE [LARGE SCALE GENOMIC DNA]</scope>
    <source>
        <strain evidence="8 9">M0104</strain>
    </source>
</reference>
<organism evidence="8 9">
    <name type="scientific">Teichococcus coralli</name>
    <dbReference type="NCBI Taxonomy" id="2545983"/>
    <lineage>
        <taxon>Bacteria</taxon>
        <taxon>Pseudomonadati</taxon>
        <taxon>Pseudomonadota</taxon>
        <taxon>Alphaproteobacteria</taxon>
        <taxon>Acetobacterales</taxon>
        <taxon>Roseomonadaceae</taxon>
        <taxon>Roseomonas</taxon>
    </lineage>
</organism>
<comment type="subcellular location">
    <subcellularLocation>
        <location evidence="1">Membrane</location>
        <topology evidence="1">Single-pass membrane protein</topology>
    </subcellularLocation>
</comment>
<dbReference type="RefSeq" id="WP_160935560.1">
    <property type="nucleotide sequence ID" value="NZ_SNVJ01000002.1"/>
</dbReference>
<evidence type="ECO:0000256" key="2">
    <source>
        <dbReference type="ARBA" id="ARBA00022692"/>
    </source>
</evidence>
<feature type="domain" description="TonB C-terminal" evidence="7">
    <location>
        <begin position="261"/>
        <end position="353"/>
    </location>
</feature>
<evidence type="ECO:0000256" key="5">
    <source>
        <dbReference type="SAM" id="MobiDB-lite"/>
    </source>
</evidence>
<gene>
    <name evidence="8" type="ORF">E0493_03705</name>
</gene>
<name>A0A845BG49_9PROT</name>
<feature type="compositionally biased region" description="Low complexity" evidence="5">
    <location>
        <begin position="160"/>
        <end position="174"/>
    </location>
</feature>
<dbReference type="PROSITE" id="PS52015">
    <property type="entry name" value="TONB_CTD"/>
    <property type="match status" value="1"/>
</dbReference>
<dbReference type="Gene3D" id="3.30.1150.10">
    <property type="match status" value="1"/>
</dbReference>
<accession>A0A845BG49</accession>
<dbReference type="GO" id="GO:0055085">
    <property type="term" value="P:transmembrane transport"/>
    <property type="evidence" value="ECO:0007669"/>
    <property type="project" value="InterPro"/>
</dbReference>
<keyword evidence="4 6" id="KW-0472">Membrane</keyword>
<dbReference type="SUPFAM" id="SSF74653">
    <property type="entry name" value="TolA/TonB C-terminal domain"/>
    <property type="match status" value="1"/>
</dbReference>
<feature type="region of interest" description="Disordered" evidence="5">
    <location>
        <begin position="1"/>
        <end position="20"/>
    </location>
</feature>
<evidence type="ECO:0000256" key="3">
    <source>
        <dbReference type="ARBA" id="ARBA00022989"/>
    </source>
</evidence>
<comment type="caution">
    <text evidence="8">The sequence shown here is derived from an EMBL/GenBank/DDBJ whole genome shotgun (WGS) entry which is preliminary data.</text>
</comment>
<keyword evidence="3 6" id="KW-1133">Transmembrane helix</keyword>